<dbReference type="InterPro" id="IPR042098">
    <property type="entry name" value="TauD-like_sf"/>
</dbReference>
<accession>A0ABN9STB3</accession>
<dbReference type="SUPFAM" id="SSF51197">
    <property type="entry name" value="Clavaminate synthase-like"/>
    <property type="match status" value="1"/>
</dbReference>
<dbReference type="Gene3D" id="3.60.130.10">
    <property type="entry name" value="Clavaminate synthase-like"/>
    <property type="match status" value="2"/>
</dbReference>
<evidence type="ECO:0000313" key="9">
    <source>
        <dbReference type="Proteomes" id="UP001189429"/>
    </source>
</evidence>
<dbReference type="EMBL" id="CAUYUJ010012991">
    <property type="protein sequence ID" value="CAK0835099.1"/>
    <property type="molecule type" value="Genomic_DNA"/>
</dbReference>
<evidence type="ECO:0000256" key="1">
    <source>
        <dbReference type="ARBA" id="ARBA00005896"/>
    </source>
</evidence>
<dbReference type="Pfam" id="PF02668">
    <property type="entry name" value="TauD"/>
    <property type="match status" value="1"/>
</dbReference>
<name>A0ABN9STB3_9DINO</name>
<dbReference type="PANTHER" id="PTHR43779">
    <property type="entry name" value="DIOXYGENASE RV0097-RELATED"/>
    <property type="match status" value="1"/>
</dbReference>
<evidence type="ECO:0000313" key="8">
    <source>
        <dbReference type="EMBL" id="CAK0835099.1"/>
    </source>
</evidence>
<comment type="similarity">
    <text evidence="1">Belongs to the TfdA dioxygenase family.</text>
</comment>
<keyword evidence="9" id="KW-1185">Reference proteome</keyword>
<sequence length="361" mass="39130">PSRAVERGARERLLLLRGLPRPGEARRAPRGGPRGRRPAALQPGGARHPERGRAVAHDGSFERRVFSHVLFHPQVIPQAGGETEIADLSAAYASLPQDVRLEWASLASVNAYSGAVHPLVHLHPVSRRPVMFLHLGQTGAVIRWPAESRPAGSAACRDWSSLEAMDPAAGQGLAEAGLRLLNETELVSLLGRYNELLSRSEHHIRYRCSKKKELRKQTVGARRGFLGSAPGPPWRRLQRRSARQGGGGCSAGPGSPRRHPTTEDCAVVFSSRYRPGDLLILDNLAVAHRASQSAHSTAGGTRILHRTTVAGVRPVDAGPSSGLPPFLHIFGATPFQDGGVWQSSDYYGAGFKWNRTLLLRN</sequence>
<dbReference type="InterPro" id="IPR003819">
    <property type="entry name" value="TauD/TfdA-like"/>
</dbReference>
<keyword evidence="4" id="KW-0560">Oxidoreductase</keyword>
<keyword evidence="3" id="KW-0223">Dioxygenase</keyword>
<feature type="domain" description="TauD/TfdA-like" evidence="7">
    <location>
        <begin position="43"/>
        <end position="135"/>
    </location>
</feature>
<evidence type="ECO:0000256" key="2">
    <source>
        <dbReference type="ARBA" id="ARBA00022723"/>
    </source>
</evidence>
<evidence type="ECO:0000256" key="6">
    <source>
        <dbReference type="SAM" id="MobiDB-lite"/>
    </source>
</evidence>
<reference evidence="8" key="1">
    <citation type="submission" date="2023-10" db="EMBL/GenBank/DDBJ databases">
        <authorList>
            <person name="Chen Y."/>
            <person name="Shah S."/>
            <person name="Dougan E. K."/>
            <person name="Thang M."/>
            <person name="Chan C."/>
        </authorList>
    </citation>
    <scope>NUCLEOTIDE SEQUENCE [LARGE SCALE GENOMIC DNA]</scope>
</reference>
<proteinExistence type="inferred from homology"/>
<feature type="non-terminal residue" evidence="8">
    <location>
        <position position="1"/>
    </location>
</feature>
<evidence type="ECO:0000256" key="3">
    <source>
        <dbReference type="ARBA" id="ARBA00022964"/>
    </source>
</evidence>
<comment type="caution">
    <text evidence="8">The sequence shown here is derived from an EMBL/GenBank/DDBJ whole genome shotgun (WGS) entry which is preliminary data.</text>
</comment>
<dbReference type="InterPro" id="IPR051178">
    <property type="entry name" value="TfdA_dioxygenase"/>
</dbReference>
<keyword evidence="5" id="KW-0408">Iron</keyword>
<keyword evidence="2" id="KW-0479">Metal-binding</keyword>
<evidence type="ECO:0000256" key="5">
    <source>
        <dbReference type="ARBA" id="ARBA00023004"/>
    </source>
</evidence>
<dbReference type="PANTHER" id="PTHR43779:SF3">
    <property type="entry name" value="(3R)-3-[(CARBOXYMETHYL)AMINO]FATTY ACID OXYGENASE_DECARBOXYLASE"/>
    <property type="match status" value="1"/>
</dbReference>
<protein>
    <recommendedName>
        <fullName evidence="7">TauD/TfdA-like domain-containing protein</fullName>
    </recommendedName>
</protein>
<evidence type="ECO:0000259" key="7">
    <source>
        <dbReference type="Pfam" id="PF02668"/>
    </source>
</evidence>
<feature type="region of interest" description="Disordered" evidence="6">
    <location>
        <begin position="16"/>
        <end position="54"/>
    </location>
</feature>
<dbReference type="Proteomes" id="UP001189429">
    <property type="component" value="Unassembled WGS sequence"/>
</dbReference>
<feature type="region of interest" description="Disordered" evidence="6">
    <location>
        <begin position="223"/>
        <end position="261"/>
    </location>
</feature>
<evidence type="ECO:0000256" key="4">
    <source>
        <dbReference type="ARBA" id="ARBA00023002"/>
    </source>
</evidence>
<gene>
    <name evidence="8" type="ORF">PCOR1329_LOCUS32244</name>
</gene>
<organism evidence="8 9">
    <name type="scientific">Prorocentrum cordatum</name>
    <dbReference type="NCBI Taxonomy" id="2364126"/>
    <lineage>
        <taxon>Eukaryota</taxon>
        <taxon>Sar</taxon>
        <taxon>Alveolata</taxon>
        <taxon>Dinophyceae</taxon>
        <taxon>Prorocentrales</taxon>
        <taxon>Prorocentraceae</taxon>
        <taxon>Prorocentrum</taxon>
    </lineage>
</organism>